<evidence type="ECO:0000256" key="1">
    <source>
        <dbReference type="ARBA" id="ARBA00023157"/>
    </source>
</evidence>
<dbReference type="EMBL" id="QJNU01000075">
    <property type="protein sequence ID" value="RYP08033.1"/>
    <property type="molecule type" value="Genomic_DNA"/>
</dbReference>
<dbReference type="AlphaFoldDB" id="A0A4Q4TRG3"/>
<dbReference type="CDD" id="cd23507">
    <property type="entry name" value="hydrophobin_I"/>
    <property type="match status" value="1"/>
</dbReference>
<keyword evidence="2" id="KW-0964">Secreted</keyword>
<dbReference type="SMART" id="SM00075">
    <property type="entry name" value="HYDRO"/>
    <property type="match status" value="1"/>
</dbReference>
<comment type="caution">
    <text evidence="3">The sequence shown here is derived from an EMBL/GenBank/DDBJ whole genome shotgun (WGS) entry which is preliminary data.</text>
</comment>
<accession>A0A4Q4TRG3</accession>
<dbReference type="GO" id="GO:0009277">
    <property type="term" value="C:fungal-type cell wall"/>
    <property type="evidence" value="ECO:0007669"/>
    <property type="project" value="InterPro"/>
</dbReference>
<dbReference type="InterPro" id="IPR001338">
    <property type="entry name" value="Class_I_Hydrophobin"/>
</dbReference>
<dbReference type="OrthoDB" id="4225815at2759"/>
<feature type="chain" id="PRO_5021044009" description="Hydrophobin" evidence="2">
    <location>
        <begin position="18"/>
        <end position="119"/>
    </location>
</feature>
<keyword evidence="2" id="KW-0134">Cell wall</keyword>
<evidence type="ECO:0000256" key="2">
    <source>
        <dbReference type="RuleBase" id="RU365009"/>
    </source>
</evidence>
<keyword evidence="2" id="KW-0732">Signal</keyword>
<protein>
    <recommendedName>
        <fullName evidence="2">Hydrophobin</fullName>
    </recommendedName>
</protein>
<evidence type="ECO:0000313" key="4">
    <source>
        <dbReference type="Proteomes" id="UP000293360"/>
    </source>
</evidence>
<organism evidence="3 4">
    <name type="scientific">Monosporascus ibericus</name>
    <dbReference type="NCBI Taxonomy" id="155417"/>
    <lineage>
        <taxon>Eukaryota</taxon>
        <taxon>Fungi</taxon>
        <taxon>Dikarya</taxon>
        <taxon>Ascomycota</taxon>
        <taxon>Pezizomycotina</taxon>
        <taxon>Sordariomycetes</taxon>
        <taxon>Xylariomycetidae</taxon>
        <taxon>Xylariales</taxon>
        <taxon>Xylariales incertae sedis</taxon>
        <taxon>Monosporascus</taxon>
    </lineage>
</organism>
<keyword evidence="4" id="KW-1185">Reference proteome</keyword>
<name>A0A4Q4TRG3_9PEZI</name>
<comment type="subcellular location">
    <subcellularLocation>
        <location evidence="2">Secreted</location>
        <location evidence="2">Cell wall</location>
    </subcellularLocation>
</comment>
<reference evidence="3 4" key="1">
    <citation type="submission" date="2018-06" db="EMBL/GenBank/DDBJ databases">
        <title>Complete Genomes of Monosporascus.</title>
        <authorList>
            <person name="Robinson A.J."/>
            <person name="Natvig D.O."/>
        </authorList>
    </citation>
    <scope>NUCLEOTIDE SEQUENCE [LARGE SCALE GENOMIC DNA]</scope>
    <source>
        <strain evidence="3 4">CBS 110550</strain>
    </source>
</reference>
<gene>
    <name evidence="3" type="ORF">DL764_002179</name>
</gene>
<dbReference type="Proteomes" id="UP000293360">
    <property type="component" value="Unassembled WGS sequence"/>
</dbReference>
<proteinExistence type="inferred from homology"/>
<dbReference type="GO" id="GO:0005199">
    <property type="term" value="F:structural constituent of cell wall"/>
    <property type="evidence" value="ECO:0007669"/>
    <property type="project" value="InterPro"/>
</dbReference>
<dbReference type="Pfam" id="PF01185">
    <property type="entry name" value="Hydrophobin"/>
    <property type="match status" value="1"/>
</dbReference>
<feature type="signal peptide" evidence="2">
    <location>
        <begin position="1"/>
        <end position="17"/>
    </location>
</feature>
<keyword evidence="1 2" id="KW-1015">Disulfide bond</keyword>
<evidence type="ECO:0000313" key="3">
    <source>
        <dbReference type="EMBL" id="RYP08033.1"/>
    </source>
</evidence>
<sequence>MLFSTTALLSLVAGVLAVPHQPAAIPRSLTVSEASNKCGEDLVLSCCNEKSSNIGGGLLGGLLQGFELFSGCSQLSVAGIGGSVPIDNKCEQNVACCQGNDIEQSGLVNIGCLAFGSIV</sequence>
<comment type="similarity">
    <text evidence="2">Belongs to the fungal hydrophobin family.</text>
</comment>